<accession>A0ABV2LVQ2</accession>
<comment type="caution">
    <text evidence="2">The sequence shown here is derived from an EMBL/GenBank/DDBJ whole genome shotgun (WGS) entry which is preliminary data.</text>
</comment>
<evidence type="ECO:0008006" key="4">
    <source>
        <dbReference type="Google" id="ProtNLM"/>
    </source>
</evidence>
<evidence type="ECO:0000313" key="2">
    <source>
        <dbReference type="EMBL" id="MET3732526.1"/>
    </source>
</evidence>
<name>A0ABV2LVQ2_9FLAO</name>
<dbReference type="Pfam" id="PF05751">
    <property type="entry name" value="FixH"/>
    <property type="match status" value="1"/>
</dbReference>
<dbReference type="RefSeq" id="WP_354509833.1">
    <property type="nucleotide sequence ID" value="NZ_JBEPMO010000014.1"/>
</dbReference>
<keyword evidence="1" id="KW-0472">Membrane</keyword>
<gene>
    <name evidence="2" type="ORF">ABID46_002115</name>
</gene>
<evidence type="ECO:0000313" key="3">
    <source>
        <dbReference type="Proteomes" id="UP001549146"/>
    </source>
</evidence>
<reference evidence="2 3" key="1">
    <citation type="submission" date="2024-06" db="EMBL/GenBank/DDBJ databases">
        <title>Genomic Encyclopedia of Type Strains, Phase IV (KMG-IV): sequencing the most valuable type-strain genomes for metagenomic binning, comparative biology and taxonomic classification.</title>
        <authorList>
            <person name="Goeker M."/>
        </authorList>
    </citation>
    <scope>NUCLEOTIDE SEQUENCE [LARGE SCALE GENOMIC DNA]</scope>
    <source>
        <strain evidence="2 3">DSM 29388</strain>
    </source>
</reference>
<dbReference type="InterPro" id="IPR008620">
    <property type="entry name" value="FixH"/>
</dbReference>
<keyword evidence="1" id="KW-0812">Transmembrane</keyword>
<keyword evidence="3" id="KW-1185">Reference proteome</keyword>
<keyword evidence="1" id="KW-1133">Transmembrane helix</keyword>
<dbReference type="EMBL" id="JBEPMO010000014">
    <property type="protein sequence ID" value="MET3732526.1"/>
    <property type="molecule type" value="Genomic_DNA"/>
</dbReference>
<proteinExistence type="predicted"/>
<dbReference type="PROSITE" id="PS51257">
    <property type="entry name" value="PROKAR_LIPOPROTEIN"/>
    <property type="match status" value="1"/>
</dbReference>
<organism evidence="2 3">
    <name type="scientific">Moheibacter stercoris</name>
    <dbReference type="NCBI Taxonomy" id="1628251"/>
    <lineage>
        <taxon>Bacteria</taxon>
        <taxon>Pseudomonadati</taxon>
        <taxon>Bacteroidota</taxon>
        <taxon>Flavobacteriia</taxon>
        <taxon>Flavobacteriales</taxon>
        <taxon>Weeksellaceae</taxon>
        <taxon>Moheibacter</taxon>
    </lineage>
</organism>
<dbReference type="Proteomes" id="UP001549146">
    <property type="component" value="Unassembled WGS sequence"/>
</dbReference>
<sequence>MSKFKFTWGHGIMVALGCFMIFISSLVFFSGNMGEMVDDNYYEKTVVYQDDIDAAKRANAMSNQPEIVQQANGYMIRFKEQPTSGHIRFLRSNNSEFDVTKELKLNSRMEQLIHAEQLENGQYEVDLRWVQNGQNYLIKKTVNWNSPSS</sequence>
<evidence type="ECO:0000256" key="1">
    <source>
        <dbReference type="SAM" id="Phobius"/>
    </source>
</evidence>
<protein>
    <recommendedName>
        <fullName evidence="4">Nitrogen fixation protein FixH</fullName>
    </recommendedName>
</protein>
<feature type="transmembrane region" description="Helical" evidence="1">
    <location>
        <begin position="6"/>
        <end position="29"/>
    </location>
</feature>